<evidence type="ECO:0000313" key="1">
    <source>
        <dbReference type="EMBL" id="JAE11232.1"/>
    </source>
</evidence>
<name>A0A0A9FFV9_ARUDO</name>
<protein>
    <submittedName>
        <fullName evidence="1">Nucleic acid binding protein</fullName>
    </submittedName>
</protein>
<reference evidence="1" key="2">
    <citation type="journal article" date="2015" name="Data Brief">
        <title>Shoot transcriptome of the giant reed, Arundo donax.</title>
        <authorList>
            <person name="Barrero R.A."/>
            <person name="Guerrero F.D."/>
            <person name="Moolhuijzen P."/>
            <person name="Goolsby J.A."/>
            <person name="Tidwell J."/>
            <person name="Bellgard S.E."/>
            <person name="Bellgard M.I."/>
        </authorList>
    </citation>
    <scope>NUCLEOTIDE SEQUENCE</scope>
    <source>
        <tissue evidence="1">Shoot tissue taken approximately 20 cm above the soil surface</tissue>
    </source>
</reference>
<reference evidence="1" key="1">
    <citation type="submission" date="2014-09" db="EMBL/GenBank/DDBJ databases">
        <authorList>
            <person name="Magalhaes I.L.F."/>
            <person name="Oliveira U."/>
            <person name="Santos F.R."/>
            <person name="Vidigal T.H.D.A."/>
            <person name="Brescovit A.D."/>
            <person name="Santos A.J."/>
        </authorList>
    </citation>
    <scope>NUCLEOTIDE SEQUENCE</scope>
    <source>
        <tissue evidence="1">Shoot tissue taken approximately 20 cm above the soil surface</tissue>
    </source>
</reference>
<sequence length="36" mass="3997">MLDTRIISWLSSLVHMGSTCMKGPSFWCSASNSAKY</sequence>
<accession>A0A0A9FFV9</accession>
<proteinExistence type="predicted"/>
<dbReference type="AlphaFoldDB" id="A0A0A9FFV9"/>
<dbReference type="EMBL" id="GBRH01186664">
    <property type="protein sequence ID" value="JAE11232.1"/>
    <property type="molecule type" value="Transcribed_RNA"/>
</dbReference>
<organism evidence="1">
    <name type="scientific">Arundo donax</name>
    <name type="common">Giant reed</name>
    <name type="synonym">Donax arundinaceus</name>
    <dbReference type="NCBI Taxonomy" id="35708"/>
    <lineage>
        <taxon>Eukaryota</taxon>
        <taxon>Viridiplantae</taxon>
        <taxon>Streptophyta</taxon>
        <taxon>Embryophyta</taxon>
        <taxon>Tracheophyta</taxon>
        <taxon>Spermatophyta</taxon>
        <taxon>Magnoliopsida</taxon>
        <taxon>Liliopsida</taxon>
        <taxon>Poales</taxon>
        <taxon>Poaceae</taxon>
        <taxon>PACMAD clade</taxon>
        <taxon>Arundinoideae</taxon>
        <taxon>Arundineae</taxon>
        <taxon>Arundo</taxon>
    </lineage>
</organism>